<feature type="signal peptide" evidence="2">
    <location>
        <begin position="1"/>
        <end position="19"/>
    </location>
</feature>
<dbReference type="AlphaFoldDB" id="A0A1H0C527"/>
<keyword evidence="4" id="KW-1185">Reference proteome</keyword>
<name>A0A1H0C527_9SPHI</name>
<gene>
    <name evidence="3" type="ORF">SAMN05421820_10820</name>
</gene>
<evidence type="ECO:0000313" key="4">
    <source>
        <dbReference type="Proteomes" id="UP000183200"/>
    </source>
</evidence>
<dbReference type="RefSeq" id="WP_074610922.1">
    <property type="nucleotide sequence ID" value="NZ_FNGY01000008.1"/>
</dbReference>
<dbReference type="Proteomes" id="UP000183200">
    <property type="component" value="Unassembled WGS sequence"/>
</dbReference>
<accession>A0A1H0C527</accession>
<feature type="region of interest" description="Disordered" evidence="1">
    <location>
        <begin position="332"/>
        <end position="356"/>
    </location>
</feature>
<reference evidence="4" key="1">
    <citation type="submission" date="2016-10" db="EMBL/GenBank/DDBJ databases">
        <authorList>
            <person name="Varghese N."/>
            <person name="Submissions S."/>
        </authorList>
    </citation>
    <scope>NUCLEOTIDE SEQUENCE [LARGE SCALE GENOMIC DNA]</scope>
    <source>
        <strain evidence="4">DSM 19110</strain>
    </source>
</reference>
<feature type="chain" id="PRO_5010216218" description="WG repeat-containing protein" evidence="2">
    <location>
        <begin position="20"/>
        <end position="356"/>
    </location>
</feature>
<dbReference type="OrthoDB" id="6654917at2"/>
<proteinExistence type="predicted"/>
<evidence type="ECO:0000313" key="3">
    <source>
        <dbReference type="EMBL" id="SDN52952.1"/>
    </source>
</evidence>
<organism evidence="3 4">
    <name type="scientific">Pedobacter steynii</name>
    <dbReference type="NCBI Taxonomy" id="430522"/>
    <lineage>
        <taxon>Bacteria</taxon>
        <taxon>Pseudomonadati</taxon>
        <taxon>Bacteroidota</taxon>
        <taxon>Sphingobacteriia</taxon>
        <taxon>Sphingobacteriales</taxon>
        <taxon>Sphingobacteriaceae</taxon>
        <taxon>Pedobacter</taxon>
    </lineage>
</organism>
<evidence type="ECO:0000256" key="2">
    <source>
        <dbReference type="SAM" id="SignalP"/>
    </source>
</evidence>
<sequence>MKKIFLLCQLLLLAVFCFAQKTNKDLRYEALSGCYGKSTEGICLFDDGRFLLYGYATAIFGSYGFEKDYLLFYPDKSELFEIYAHQNKSIGASVRIDFKGFDRAAETLVQLGADSIKNVFNKDANCFDAPFVLTRKNKVSGITLSNKNVSWTYQIDKSFNDLTLVYNAPGRYAEHFSGMISIDENEKLLRLSASFGEKGFKKQKTDKNEGQWRDIMQLKNEYDLSKKNTGDFVFANKHYHSFPSPAAADYLYDKASNQYISKKAKENEAYYRQNQYNDPRYLRKYVKLSPKTKGNFSGLKDSISSSSIFYTVCGEGAEKSYHYQGYQKYKEDSRPAPIPTTMPPVPIPPINKTSDK</sequence>
<evidence type="ECO:0008006" key="5">
    <source>
        <dbReference type="Google" id="ProtNLM"/>
    </source>
</evidence>
<feature type="compositionally biased region" description="Pro residues" evidence="1">
    <location>
        <begin position="336"/>
        <end position="349"/>
    </location>
</feature>
<keyword evidence="2" id="KW-0732">Signal</keyword>
<dbReference type="EMBL" id="FNGY01000008">
    <property type="protein sequence ID" value="SDN52952.1"/>
    <property type="molecule type" value="Genomic_DNA"/>
</dbReference>
<protein>
    <recommendedName>
        <fullName evidence="5">WG repeat-containing protein</fullName>
    </recommendedName>
</protein>
<evidence type="ECO:0000256" key="1">
    <source>
        <dbReference type="SAM" id="MobiDB-lite"/>
    </source>
</evidence>